<dbReference type="InterPro" id="IPR009079">
    <property type="entry name" value="4_helix_cytokine-like_core"/>
</dbReference>
<feature type="region of interest" description="Disordered" evidence="8">
    <location>
        <begin position="66"/>
        <end position="112"/>
    </location>
</feature>
<dbReference type="AlphaFoldDB" id="A0A3Q0G0Z2"/>
<feature type="region of interest" description="Disordered" evidence="8">
    <location>
        <begin position="170"/>
        <end position="203"/>
    </location>
</feature>
<keyword evidence="10" id="KW-1185">Reference proteome</keyword>
<dbReference type="Gene3D" id="1.20.1250.10">
    <property type="match status" value="1"/>
</dbReference>
<dbReference type="InterPro" id="IPR003978">
    <property type="entry name" value="Thrombopoietin"/>
</dbReference>
<reference evidence="11" key="1">
    <citation type="submission" date="2025-08" db="UniProtKB">
        <authorList>
            <consortium name="RefSeq"/>
        </authorList>
    </citation>
    <scope>IDENTIFICATION</scope>
</reference>
<protein>
    <submittedName>
        <fullName evidence="11">Thrombopoietin isoform X1</fullName>
    </submittedName>
</protein>
<keyword evidence="4" id="KW-0372">Hormone</keyword>
<dbReference type="GeneID" id="102371526"/>
<dbReference type="InParanoid" id="A0A3Q0G0Z2"/>
<dbReference type="PANTHER" id="PTHR10560">
    <property type="entry name" value="THROMBOPOIETIN"/>
    <property type="match status" value="1"/>
</dbReference>
<feature type="compositionally biased region" description="Basic and acidic residues" evidence="8">
    <location>
        <begin position="96"/>
        <end position="111"/>
    </location>
</feature>
<dbReference type="GO" id="GO:0070374">
    <property type="term" value="P:positive regulation of ERK1 and ERK2 cascade"/>
    <property type="evidence" value="ECO:0007669"/>
    <property type="project" value="TreeGrafter"/>
</dbReference>
<dbReference type="STRING" id="38654.A0A3Q0G0Z2"/>
<keyword evidence="5 9" id="KW-0732">Signal</keyword>
<evidence type="ECO:0000313" key="10">
    <source>
        <dbReference type="Proteomes" id="UP000189705"/>
    </source>
</evidence>
<dbReference type="PRINTS" id="PR01485">
    <property type="entry name" value="THROMBOPTN"/>
</dbReference>
<keyword evidence="6" id="KW-1015">Disulfide bond</keyword>
<evidence type="ECO:0000256" key="2">
    <source>
        <dbReference type="ARBA" id="ARBA00005782"/>
    </source>
</evidence>
<gene>
    <name evidence="11" type="primary">THPO</name>
</gene>
<name>A0A3Q0G0Z2_ALLSI</name>
<dbReference type="PANTHER" id="PTHR10560:SF0">
    <property type="entry name" value="THROMBOPOIETIN"/>
    <property type="match status" value="1"/>
</dbReference>
<dbReference type="PROSITE" id="PS00817">
    <property type="entry name" value="EPO_TPO"/>
    <property type="match status" value="1"/>
</dbReference>
<feature type="chain" id="PRO_5018143365" evidence="9">
    <location>
        <begin position="21"/>
        <end position="404"/>
    </location>
</feature>
<organism evidence="10 11">
    <name type="scientific">Alligator sinensis</name>
    <name type="common">Chinese alligator</name>
    <dbReference type="NCBI Taxonomy" id="38654"/>
    <lineage>
        <taxon>Eukaryota</taxon>
        <taxon>Metazoa</taxon>
        <taxon>Chordata</taxon>
        <taxon>Craniata</taxon>
        <taxon>Vertebrata</taxon>
        <taxon>Euteleostomi</taxon>
        <taxon>Archelosauria</taxon>
        <taxon>Archosauria</taxon>
        <taxon>Crocodylia</taxon>
        <taxon>Alligatoridae</taxon>
        <taxon>Alligatorinae</taxon>
        <taxon>Alligator</taxon>
    </lineage>
</organism>
<dbReference type="GO" id="GO:0038163">
    <property type="term" value="P:thrombopoietin-mediated signaling pathway"/>
    <property type="evidence" value="ECO:0007669"/>
    <property type="project" value="TreeGrafter"/>
</dbReference>
<dbReference type="Proteomes" id="UP000189705">
    <property type="component" value="Unplaced"/>
</dbReference>
<dbReference type="SUPFAM" id="SSF47266">
    <property type="entry name" value="4-helical cytokines"/>
    <property type="match status" value="1"/>
</dbReference>
<evidence type="ECO:0000313" key="11">
    <source>
        <dbReference type="RefSeq" id="XP_025051718.1"/>
    </source>
</evidence>
<evidence type="ECO:0000256" key="3">
    <source>
        <dbReference type="ARBA" id="ARBA00022525"/>
    </source>
</evidence>
<evidence type="ECO:0000256" key="9">
    <source>
        <dbReference type="SAM" id="SignalP"/>
    </source>
</evidence>
<evidence type="ECO:0000256" key="1">
    <source>
        <dbReference type="ARBA" id="ARBA00004613"/>
    </source>
</evidence>
<evidence type="ECO:0000256" key="8">
    <source>
        <dbReference type="SAM" id="MobiDB-lite"/>
    </source>
</evidence>
<keyword evidence="3" id="KW-0964">Secreted</keyword>
<evidence type="ECO:0000256" key="7">
    <source>
        <dbReference type="ARBA" id="ARBA00023180"/>
    </source>
</evidence>
<keyword evidence="7" id="KW-0325">Glycoprotein</keyword>
<evidence type="ECO:0000256" key="6">
    <source>
        <dbReference type="ARBA" id="ARBA00023157"/>
    </source>
</evidence>
<feature type="signal peptide" evidence="9">
    <location>
        <begin position="1"/>
        <end position="20"/>
    </location>
</feature>
<comment type="subcellular location">
    <subcellularLocation>
        <location evidence="1">Secreted</location>
    </subcellularLocation>
</comment>
<accession>A0A3Q0G0Z2</accession>
<dbReference type="GO" id="GO:0005125">
    <property type="term" value="F:cytokine activity"/>
    <property type="evidence" value="ECO:0007669"/>
    <property type="project" value="InterPro"/>
</dbReference>
<evidence type="ECO:0000256" key="4">
    <source>
        <dbReference type="ARBA" id="ARBA00022702"/>
    </source>
</evidence>
<dbReference type="InterPro" id="IPR019767">
    <property type="entry name" value="EPO/TPO_CS"/>
</dbReference>
<dbReference type="GO" id="GO:1902035">
    <property type="term" value="P:positive regulation of hematopoietic stem cell proliferation"/>
    <property type="evidence" value="ECO:0007669"/>
    <property type="project" value="TreeGrafter"/>
</dbReference>
<comment type="similarity">
    <text evidence="2">Belongs to the EPO/TPO family.</text>
</comment>
<dbReference type="GO" id="GO:0008283">
    <property type="term" value="P:cell population proliferation"/>
    <property type="evidence" value="ECO:0007669"/>
    <property type="project" value="InterPro"/>
</dbReference>
<evidence type="ECO:0000256" key="5">
    <source>
        <dbReference type="ARBA" id="ARBA00022729"/>
    </source>
</evidence>
<sequence length="404" mass="43503">MHRHWARPGAWAAGGGRVWGIDLGALPCATGPDAQIEAPAGLSPAACSTAKGCRVPWSPVQPSRCPGCSQGGPQALTPSPAGFSGLSHSRPASGPRCREAPGSRGRWEHRGAWRPQPVPGSWCLWHPTVRTPPARRAREEASGSRKPLAGQHSSLLLGEAQQEAVLGQPGAPAAWTRGPAGSRPPWPLARSRGAAAGRQEQDVAPRRPLSMELNRLLLLTAFLLHVRLSRMSPTRLVCDSRLIHKYIAEAKDMERRAGLCQELLPLPKPVLLPLVDFSLREWKVKTNETKRQEILCDLAMLVDAVTAAQSHAGLECAGVLLEQLYHKTSSFHLLLQTFSWQVSTGSPSCAPRTVAQSHPSTTFLAYRQLVQGKLRFLFHDLARESCAEGSPGKAPGPPSPSAGR</sequence>
<dbReference type="InterPro" id="IPR001323">
    <property type="entry name" value="EPO_TPO"/>
</dbReference>
<dbReference type="RefSeq" id="XP_025051718.1">
    <property type="nucleotide sequence ID" value="XM_025195933.1"/>
</dbReference>
<dbReference type="CTD" id="7066"/>
<dbReference type="Pfam" id="PF00758">
    <property type="entry name" value="EPO_TPO"/>
    <property type="match status" value="1"/>
</dbReference>
<dbReference type="GO" id="GO:0005576">
    <property type="term" value="C:extracellular region"/>
    <property type="evidence" value="ECO:0007669"/>
    <property type="project" value="UniProtKB-SubCell"/>
</dbReference>
<proteinExistence type="inferred from homology"/>
<dbReference type="GO" id="GO:0005179">
    <property type="term" value="F:hormone activity"/>
    <property type="evidence" value="ECO:0007669"/>
    <property type="project" value="UniProtKB-KW"/>
</dbReference>